<dbReference type="GO" id="GO:0042910">
    <property type="term" value="F:xenobiotic transmembrane transporter activity"/>
    <property type="evidence" value="ECO:0007669"/>
    <property type="project" value="TreeGrafter"/>
</dbReference>
<protein>
    <submittedName>
        <fullName evidence="2">Multidrug efflux pump subunit AcrB</fullName>
    </submittedName>
</protein>
<evidence type="ECO:0000313" key="2">
    <source>
        <dbReference type="EMBL" id="SMF43303.1"/>
    </source>
</evidence>
<dbReference type="RefSeq" id="WP_132321089.1">
    <property type="nucleotide sequence ID" value="NZ_FWZT01000013.1"/>
</dbReference>
<dbReference type="Gene3D" id="3.30.70.1320">
    <property type="entry name" value="Multidrug efflux transporter AcrB pore domain like"/>
    <property type="match status" value="1"/>
</dbReference>
<evidence type="ECO:0000256" key="1">
    <source>
        <dbReference type="SAM" id="Phobius"/>
    </source>
</evidence>
<dbReference type="Proteomes" id="UP000192907">
    <property type="component" value="Unassembled WGS sequence"/>
</dbReference>
<keyword evidence="1" id="KW-1133">Transmembrane helix</keyword>
<dbReference type="PANTHER" id="PTHR32063:SF33">
    <property type="entry name" value="RND SUPERFAMILY EFFLUX PUMP PERMEASE COMPONENT"/>
    <property type="match status" value="1"/>
</dbReference>
<feature type="transmembrane region" description="Helical" evidence="1">
    <location>
        <begin position="456"/>
        <end position="481"/>
    </location>
</feature>
<dbReference type="AlphaFoldDB" id="A0A1Y6C328"/>
<dbReference type="InterPro" id="IPR001036">
    <property type="entry name" value="Acrflvin-R"/>
</dbReference>
<keyword evidence="1" id="KW-0472">Membrane</keyword>
<dbReference type="EMBL" id="FWZT01000013">
    <property type="protein sequence ID" value="SMF43303.1"/>
    <property type="molecule type" value="Genomic_DNA"/>
</dbReference>
<feature type="transmembrane region" description="Helical" evidence="1">
    <location>
        <begin position="332"/>
        <end position="351"/>
    </location>
</feature>
<feature type="transmembrane region" description="Helical" evidence="1">
    <location>
        <begin position="12"/>
        <end position="32"/>
    </location>
</feature>
<dbReference type="SUPFAM" id="SSF82866">
    <property type="entry name" value="Multidrug efflux transporter AcrB transmembrane domain"/>
    <property type="match status" value="2"/>
</dbReference>
<keyword evidence="3" id="KW-1185">Reference proteome</keyword>
<feature type="transmembrane region" description="Helical" evidence="1">
    <location>
        <begin position="954"/>
        <end position="974"/>
    </location>
</feature>
<dbReference type="SUPFAM" id="SSF82714">
    <property type="entry name" value="Multidrug efflux transporter AcrB TolC docking domain, DN and DC subdomains"/>
    <property type="match status" value="2"/>
</dbReference>
<feature type="transmembrane region" description="Helical" evidence="1">
    <location>
        <begin position="428"/>
        <end position="449"/>
    </location>
</feature>
<reference evidence="3" key="1">
    <citation type="submission" date="2017-04" db="EMBL/GenBank/DDBJ databases">
        <authorList>
            <person name="Varghese N."/>
            <person name="Submissions S."/>
        </authorList>
    </citation>
    <scope>NUCLEOTIDE SEQUENCE [LARGE SCALE GENOMIC DNA]</scope>
    <source>
        <strain evidence="3">RKEM611</strain>
    </source>
</reference>
<dbReference type="Gene3D" id="3.30.70.1440">
    <property type="entry name" value="Multidrug efflux transporter AcrB pore domain"/>
    <property type="match status" value="1"/>
</dbReference>
<dbReference type="OrthoDB" id="9807350at2"/>
<dbReference type="GO" id="GO:0005886">
    <property type="term" value="C:plasma membrane"/>
    <property type="evidence" value="ECO:0007669"/>
    <property type="project" value="TreeGrafter"/>
</dbReference>
<dbReference type="STRING" id="1513793.SAMN06296036_11368"/>
<dbReference type="Pfam" id="PF00873">
    <property type="entry name" value="ACR_tran"/>
    <property type="match status" value="1"/>
</dbReference>
<dbReference type="InterPro" id="IPR027463">
    <property type="entry name" value="AcrB_DN_DC_subdom"/>
</dbReference>
<feature type="transmembrane region" description="Helical" evidence="1">
    <location>
        <begin position="383"/>
        <end position="408"/>
    </location>
</feature>
<feature type="transmembrane region" description="Helical" evidence="1">
    <location>
        <begin position="994"/>
        <end position="1016"/>
    </location>
</feature>
<sequence>MKFFTWLHKQSLFIHYLTIIIVIVGIMALLGIQREARPNVNFNRVAVSVAYPGASPSDVEELIIDPIEEKIAEVDGVKEYRSVSFSGAGAISVEIDDTYPDVDEIIDEIRRKVGEVKGLPDEVEDPFVTEIKAVNIPILRLAVYGDLPPLEMKYEVERLKDYLSRFPGVQNVSYTGLTDLQLKILADPQRLAQYDMTLLEMIQSLASWSRQKPGGLFENDQEAANITIGEDYNTIEKLRTFVLRANDSNLGVSLAEVADVRFDTETSQQVSTFEGQNATLITIVKKPSADIVNTVETIKKSLVSYEKNLPASLKYKLYTDESVRVRSQLKTVAQNAGFGMLLVLIVLIINLDWRSAMVTSLGIPVAILGGIALLYFQGATMNTLVLIGMIVVLGMLVDDAIVVCENIYSNLERGLSPTQAAIKGVSEIAIPVVATVLTTIFAFSPILLMKGIMGQFISVIPLTVILMLIVSLFEALIILPIHAHEIMRPKKAKKSFFKGFESVYRRYLNWSVNHRWLSILALLLVFVASAFQGKILFSKFTLFPATGLTGVSVRVEVARNTPIDQTAGMVNVLSQRLEAISGGDFESLYANVGQVTTGGAGGSRQNGSHLAAISIVFTSDPDFIDREKDVLAKIRQVSREFGQEFQASTTVTISRPGPPVGKPIQFQITSRDFSEARLIADELKKGFQTIQGVHSIETDADGDTKSYRIKIDNNLAVSEGVNPSNISRTIFAASTGVVTSEILRNNDKVEILVGIKASGEATIADILKLRVRNKVGQAVPIAVFAKAVVEKGPSSIQRLDGVKTLTLFGEVDEKVISGKEANDKIQPKLSQIRDRFPNANIATGGGEKERVDALKDTFRLYGLAIILIFMVISLSFQSVIYPFLVLIAIPFGLVGVVWSLSLHDTPLSLMGMVGVVGLSGVVVNVSIILLSFIQQELRDGMDLKEAVINAGVRRLRPIVITTLTTLIGLLPSIYGVGGVDPFVQPLSLVLGWGLAFATALSVLFLPSLISFFTIIARKVKER</sequence>
<dbReference type="PANTHER" id="PTHR32063">
    <property type="match status" value="1"/>
</dbReference>
<dbReference type="Gene3D" id="3.30.2090.10">
    <property type="entry name" value="Multidrug efflux transporter AcrB TolC docking domain, DN and DC subdomains"/>
    <property type="match status" value="2"/>
</dbReference>
<feature type="transmembrane region" description="Helical" evidence="1">
    <location>
        <begin position="909"/>
        <end position="933"/>
    </location>
</feature>
<dbReference type="PRINTS" id="PR00702">
    <property type="entry name" value="ACRIFLAVINRP"/>
</dbReference>
<keyword evidence="1" id="KW-0812">Transmembrane</keyword>
<dbReference type="SUPFAM" id="SSF82693">
    <property type="entry name" value="Multidrug efflux transporter AcrB pore domain, PN1, PN2, PC1 and PC2 subdomains"/>
    <property type="match status" value="2"/>
</dbReference>
<dbReference type="Gene3D" id="3.30.70.1430">
    <property type="entry name" value="Multidrug efflux transporter AcrB pore domain"/>
    <property type="match status" value="2"/>
</dbReference>
<gene>
    <name evidence="2" type="ORF">SAMN06296036_11368</name>
</gene>
<dbReference type="Gene3D" id="1.20.1640.10">
    <property type="entry name" value="Multidrug efflux transporter AcrB transmembrane domain"/>
    <property type="match status" value="2"/>
</dbReference>
<name>A0A1Y6C328_9BACT</name>
<organism evidence="2 3">
    <name type="scientific">Pseudobacteriovorax antillogorgiicola</name>
    <dbReference type="NCBI Taxonomy" id="1513793"/>
    <lineage>
        <taxon>Bacteria</taxon>
        <taxon>Pseudomonadati</taxon>
        <taxon>Bdellovibrionota</taxon>
        <taxon>Oligoflexia</taxon>
        <taxon>Oligoflexales</taxon>
        <taxon>Pseudobacteriovoracaceae</taxon>
        <taxon>Pseudobacteriovorax</taxon>
    </lineage>
</organism>
<feature type="transmembrane region" description="Helical" evidence="1">
    <location>
        <begin position="357"/>
        <end position="376"/>
    </location>
</feature>
<proteinExistence type="predicted"/>
<feature type="transmembrane region" description="Helical" evidence="1">
    <location>
        <begin position="516"/>
        <end position="537"/>
    </location>
</feature>
<evidence type="ECO:0000313" key="3">
    <source>
        <dbReference type="Proteomes" id="UP000192907"/>
    </source>
</evidence>
<accession>A0A1Y6C328</accession>
<feature type="transmembrane region" description="Helical" evidence="1">
    <location>
        <begin position="860"/>
        <end position="889"/>
    </location>
</feature>